<dbReference type="RefSeq" id="WP_146287993.1">
    <property type="nucleotide sequence ID" value="NZ_BMLP01000008.1"/>
</dbReference>
<dbReference type="EMBL" id="BMLP01000008">
    <property type="protein sequence ID" value="GGO36977.1"/>
    <property type="molecule type" value="Genomic_DNA"/>
</dbReference>
<dbReference type="Proteomes" id="UP000598196">
    <property type="component" value="Unassembled WGS sequence"/>
</dbReference>
<dbReference type="InterPro" id="IPR006665">
    <property type="entry name" value="OmpA-like"/>
</dbReference>
<keyword evidence="3" id="KW-0998">Cell outer membrane</keyword>
<evidence type="ECO:0000313" key="8">
    <source>
        <dbReference type="EMBL" id="GGO36977.1"/>
    </source>
</evidence>
<evidence type="ECO:0000313" key="9">
    <source>
        <dbReference type="Proteomes" id="UP000598196"/>
    </source>
</evidence>
<dbReference type="AlphaFoldDB" id="A0A917YM85"/>
<feature type="region of interest" description="Disordered" evidence="5">
    <location>
        <begin position="64"/>
        <end position="101"/>
    </location>
</feature>
<dbReference type="CDD" id="cd07185">
    <property type="entry name" value="OmpA_C-like"/>
    <property type="match status" value="1"/>
</dbReference>
<reference evidence="8 9" key="1">
    <citation type="journal article" date="2014" name="Int. J. Syst. Evol. Microbiol.">
        <title>Complete genome sequence of Corynebacterium casei LMG S-19264T (=DSM 44701T), isolated from a smear-ripened cheese.</title>
        <authorList>
            <consortium name="US DOE Joint Genome Institute (JGI-PGF)"/>
            <person name="Walter F."/>
            <person name="Albersmeier A."/>
            <person name="Kalinowski J."/>
            <person name="Ruckert C."/>
        </authorList>
    </citation>
    <scope>NUCLEOTIDE SEQUENCE [LARGE SCALE GENOMIC DNA]</scope>
    <source>
        <strain evidence="8 9">CGMCC 1.7029</strain>
    </source>
</reference>
<dbReference type="InterPro" id="IPR006664">
    <property type="entry name" value="OMP_bac"/>
</dbReference>
<dbReference type="SUPFAM" id="SSF103088">
    <property type="entry name" value="OmpA-like"/>
    <property type="match status" value="1"/>
</dbReference>
<dbReference type="InterPro" id="IPR050330">
    <property type="entry name" value="Bact_OuterMem_StrucFunc"/>
</dbReference>
<organism evidence="8 9">
    <name type="scientific">Gemmobacter aquaticus</name>
    <dbReference type="NCBI Taxonomy" id="490185"/>
    <lineage>
        <taxon>Bacteria</taxon>
        <taxon>Pseudomonadati</taxon>
        <taxon>Pseudomonadota</taxon>
        <taxon>Alphaproteobacteria</taxon>
        <taxon>Rhodobacterales</taxon>
        <taxon>Paracoccaceae</taxon>
        <taxon>Gemmobacter</taxon>
    </lineage>
</organism>
<protein>
    <submittedName>
        <fullName evidence="8">Membrane protein</fullName>
    </submittedName>
</protein>
<evidence type="ECO:0000256" key="5">
    <source>
        <dbReference type="SAM" id="MobiDB-lite"/>
    </source>
</evidence>
<dbReference type="Gene3D" id="3.30.1330.60">
    <property type="entry name" value="OmpA-like domain"/>
    <property type="match status" value="1"/>
</dbReference>
<evidence type="ECO:0000256" key="4">
    <source>
        <dbReference type="PROSITE-ProRule" id="PRU00473"/>
    </source>
</evidence>
<sequence>MLRPFTILLLSGLAFTSPAHAQDLTDDELLQRFQAQRDAFRAARMSENGQTRGLTLVTVDEVGQPPAVDSASPGLGTPDPLGAGTQVTATPEGSTPADAPGTAIAASTAADTAPQPVSFGKLDPEMQVNMRIAFDFDSAALREDQKPRLQQLCKVMKASDIQMFRIVGHTDTSGSSAYNQKLSQLRADEVVRFFTTDCGIAPTRLEAIGLGESFPADAADPKSAANRRVEFQATS</sequence>
<evidence type="ECO:0000256" key="3">
    <source>
        <dbReference type="ARBA" id="ARBA00023237"/>
    </source>
</evidence>
<evidence type="ECO:0000256" key="2">
    <source>
        <dbReference type="ARBA" id="ARBA00023136"/>
    </source>
</evidence>
<feature type="domain" description="OmpA-like" evidence="7">
    <location>
        <begin position="121"/>
        <end position="235"/>
    </location>
</feature>
<feature type="chain" id="PRO_5037311745" evidence="6">
    <location>
        <begin position="22"/>
        <end position="235"/>
    </location>
</feature>
<evidence type="ECO:0000256" key="6">
    <source>
        <dbReference type="SAM" id="SignalP"/>
    </source>
</evidence>
<evidence type="ECO:0000259" key="7">
    <source>
        <dbReference type="PROSITE" id="PS51123"/>
    </source>
</evidence>
<name>A0A917YM85_9RHOB</name>
<dbReference type="GO" id="GO:0009279">
    <property type="term" value="C:cell outer membrane"/>
    <property type="evidence" value="ECO:0007669"/>
    <property type="project" value="UniProtKB-SubCell"/>
</dbReference>
<gene>
    <name evidence="8" type="ORF">GCM10010991_31840</name>
</gene>
<accession>A0A917YM85</accession>
<dbReference type="PRINTS" id="PR01021">
    <property type="entry name" value="OMPADOMAIN"/>
</dbReference>
<dbReference type="Pfam" id="PF00691">
    <property type="entry name" value="OmpA"/>
    <property type="match status" value="1"/>
</dbReference>
<comment type="caution">
    <text evidence="8">The sequence shown here is derived from an EMBL/GenBank/DDBJ whole genome shotgun (WGS) entry which is preliminary data.</text>
</comment>
<dbReference type="InterPro" id="IPR036737">
    <property type="entry name" value="OmpA-like_sf"/>
</dbReference>
<feature type="region of interest" description="Disordered" evidence="5">
    <location>
        <begin position="216"/>
        <end position="235"/>
    </location>
</feature>
<keyword evidence="6" id="KW-0732">Signal</keyword>
<feature type="signal peptide" evidence="6">
    <location>
        <begin position="1"/>
        <end position="21"/>
    </location>
</feature>
<comment type="subcellular location">
    <subcellularLocation>
        <location evidence="1">Cell outer membrane</location>
    </subcellularLocation>
</comment>
<proteinExistence type="predicted"/>
<evidence type="ECO:0000256" key="1">
    <source>
        <dbReference type="ARBA" id="ARBA00004442"/>
    </source>
</evidence>
<keyword evidence="9" id="KW-1185">Reference proteome</keyword>
<dbReference type="PANTHER" id="PTHR30329">
    <property type="entry name" value="STATOR ELEMENT OF FLAGELLAR MOTOR COMPLEX"/>
    <property type="match status" value="1"/>
</dbReference>
<keyword evidence="2 4" id="KW-0472">Membrane</keyword>
<dbReference type="OrthoDB" id="9792021at2"/>
<dbReference type="PANTHER" id="PTHR30329:SF21">
    <property type="entry name" value="LIPOPROTEIN YIAD-RELATED"/>
    <property type="match status" value="1"/>
</dbReference>
<dbReference type="PROSITE" id="PS51123">
    <property type="entry name" value="OMPA_2"/>
    <property type="match status" value="1"/>
</dbReference>